<evidence type="ECO:0000313" key="3">
    <source>
        <dbReference type="Proteomes" id="UP001494672"/>
    </source>
</evidence>
<comment type="caution">
    <text evidence="2">The sequence shown here is derived from an EMBL/GenBank/DDBJ whole genome shotgun (WGS) entry which is preliminary data.</text>
</comment>
<reference evidence="2 3" key="1">
    <citation type="submission" date="2024-04" db="EMBL/GenBank/DDBJ databases">
        <title>Human intestinal bacterial collection.</title>
        <authorList>
            <person name="Pauvert C."/>
            <person name="Hitch T.C.A."/>
            <person name="Clavel T."/>
        </authorList>
    </citation>
    <scope>NUCLEOTIDE SEQUENCE [LARGE SCALE GENOMIC DNA]</scope>
    <source>
        <strain evidence="2 3">CLA-AA-H181</strain>
    </source>
</reference>
<keyword evidence="1" id="KW-1133">Transmembrane helix</keyword>
<feature type="transmembrane region" description="Helical" evidence="1">
    <location>
        <begin position="118"/>
        <end position="135"/>
    </location>
</feature>
<dbReference type="Proteomes" id="UP001494672">
    <property type="component" value="Unassembled WGS sequence"/>
</dbReference>
<organism evidence="2 3">
    <name type="scientific">Coprococcus aceti</name>
    <dbReference type="NCBI Taxonomy" id="2981786"/>
    <lineage>
        <taxon>Bacteria</taxon>
        <taxon>Bacillati</taxon>
        <taxon>Bacillota</taxon>
        <taxon>Clostridia</taxon>
        <taxon>Lachnospirales</taxon>
        <taxon>Lachnospiraceae</taxon>
        <taxon>Coprococcus</taxon>
    </lineage>
</organism>
<sequence>MMDGTGIELYVHLEKLEDEVEQFNNVSKNFGDYIDMYKRQMDIIRYSKMADELYDMPALIRTYDEFVEEADRLNKFSKALQDIYKEYKTCNDTYTQMGIDLGNQYAITPWTKTNEGKIVIGTSIIVGLLVIAIVAPEVTAAAMSTGTMTSTTAATMIETVTADMAWGSLTTSMMNAEYSCYMACKNGENPADAFADAYMWGALEGGATGLLEGFGETLAIVKSAKTMTNTAAFLQQYKITGYVNGVNFAVMAGNSALSTSIYCAQEKSHCRNVSLEDAAIQYKENFTYNLAIDTAVGIGEKFVDVKRTKSIEKNKAMEGEKRKVGKLSTKEKTVRKITSKNEGYSQNQAFLNGEKSTRNAQGSISPTLYKDGSCIDVRSYNIQNESGRAMLIKDVTTRSQKMKANLPTGTKQTIVIDARGRSISNRDLKDLYMKAKCALDSDVEIKFIR</sequence>
<name>A0ABV1ICC0_9FIRM</name>
<dbReference type="RefSeq" id="WP_147360985.1">
    <property type="nucleotide sequence ID" value="NZ_JBBNGJ010000013.1"/>
</dbReference>
<evidence type="ECO:0000256" key="1">
    <source>
        <dbReference type="SAM" id="Phobius"/>
    </source>
</evidence>
<keyword evidence="1" id="KW-0812">Transmembrane</keyword>
<proteinExistence type="predicted"/>
<evidence type="ECO:0008006" key="4">
    <source>
        <dbReference type="Google" id="ProtNLM"/>
    </source>
</evidence>
<keyword evidence="1" id="KW-0472">Membrane</keyword>
<accession>A0ABV1ICC0</accession>
<protein>
    <recommendedName>
        <fullName evidence="4">LXG domain-containing protein</fullName>
    </recommendedName>
</protein>
<evidence type="ECO:0000313" key="2">
    <source>
        <dbReference type="EMBL" id="MEQ2593862.1"/>
    </source>
</evidence>
<keyword evidence="3" id="KW-1185">Reference proteome</keyword>
<gene>
    <name evidence="2" type="ORF">AAAU18_13215</name>
</gene>
<dbReference type="EMBL" id="JBBNGJ010000013">
    <property type="protein sequence ID" value="MEQ2593862.1"/>
    <property type="molecule type" value="Genomic_DNA"/>
</dbReference>